<evidence type="ECO:0000256" key="1">
    <source>
        <dbReference type="ARBA" id="ARBA00004141"/>
    </source>
</evidence>
<keyword evidence="5 9" id="KW-1133">Transmembrane helix</keyword>
<evidence type="ECO:0000256" key="4">
    <source>
        <dbReference type="ARBA" id="ARBA00022801"/>
    </source>
</evidence>
<protein>
    <recommendedName>
        <fullName evidence="10">Peptidase S54 rhomboid domain-containing protein</fullName>
    </recommendedName>
</protein>
<evidence type="ECO:0000256" key="2">
    <source>
        <dbReference type="ARBA" id="ARBA00009045"/>
    </source>
</evidence>
<evidence type="ECO:0000256" key="7">
    <source>
        <dbReference type="SAM" id="Coils"/>
    </source>
</evidence>
<dbReference type="SUPFAM" id="SSF144091">
    <property type="entry name" value="Rhomboid-like"/>
    <property type="match status" value="1"/>
</dbReference>
<feature type="transmembrane region" description="Helical" evidence="9">
    <location>
        <begin position="134"/>
        <end position="159"/>
    </location>
</feature>
<comment type="subcellular location">
    <subcellularLocation>
        <location evidence="1">Membrane</location>
        <topology evidence="1">Multi-pass membrane protein</topology>
    </subcellularLocation>
</comment>
<proteinExistence type="inferred from homology"/>
<feature type="domain" description="Peptidase S54 rhomboid" evidence="10">
    <location>
        <begin position="133"/>
        <end position="285"/>
    </location>
</feature>
<keyword evidence="6 9" id="KW-0472">Membrane</keyword>
<comment type="similarity">
    <text evidence="2">Belongs to the peptidase S54 family.</text>
</comment>
<evidence type="ECO:0000256" key="3">
    <source>
        <dbReference type="ARBA" id="ARBA00022692"/>
    </source>
</evidence>
<comment type="caution">
    <text evidence="11">The sequence shown here is derived from an EMBL/GenBank/DDBJ whole genome shotgun (WGS) entry which is preliminary data.</text>
</comment>
<evidence type="ECO:0000256" key="9">
    <source>
        <dbReference type="SAM" id="Phobius"/>
    </source>
</evidence>
<sequence>MIIPISHESNKVRRLPWVSFFIMAACLVIHILISVEISNTAEELESTAKELLNYYIQHPYLTLNPETKKLVFGEKENEEVEKMLASYRRRESRKIHLFQEDEQHKLDQLSLKLKNILDDVPYRKYGLIPAKKSFIGLVTYMFIHGGWLHLIGNLLLLYLTGPFIEDVWGRPIFIAFYVIAGIFSGFMFSLYYPNFTGPLIGASGAVAGLMGAFLIRYWRTKIKFFFFFFVIHGTFKAPAWVMLPIWLAIEIFSANAIDSINAEGGGVAHWAHIWGFILGVVVAAGINRFKIEEKYVHPKIEAQVHFVDEGYKAFEEATQKRDEGKLDEAYALLLVAARKNPMDKDVVEGLWNQGKELGKEKEAAEFYVRMIEREIRQDLMDVAFEHFADLKEKVPQASISTTCKFTLMTYLTERQDHRNAKKLASELIEEVDLNSSPELLQKFASAASEHSPEIAKKVIELCDKHPGITDEQKETLKTKLKEFQSGPPESPPVSDMGEAHAVVNDTEKLTADLENQMGLTPESNHLTEREVQPLADSVGQTKEELVGQQGTGPNALPEVEAGSQPAVEPEGQAGVDLEGQQSAEPEAQSELSPEVKPSFEREVQPLADSVGQTKEELIGQQGTGPNVLPEVEPESKPADETEGQAGVDLEGQKSAEPEAQPELSPEVQKSVEPEAQSELSPEVQPAFEHEVQPLADSVGQTKEELIGQRGTGPNFLPETEPESKPVVEPDKPERSPSSNQPIFAVKATPLSVHNGKIALSMDEIGQQLLPLNKVKSIAVAEIAPDRELPYQLIDLFLDDPKTKDRKIRTIRLLSTSFDPTIFSPGIQDRQDALKVFVSVLLKLSGATTYADQDSILLDAPQRFSSIENYEKSILS</sequence>
<evidence type="ECO:0000256" key="6">
    <source>
        <dbReference type="ARBA" id="ARBA00023136"/>
    </source>
</evidence>
<feature type="region of interest" description="Disordered" evidence="8">
    <location>
        <begin position="539"/>
        <end position="742"/>
    </location>
</feature>
<evidence type="ECO:0000313" key="11">
    <source>
        <dbReference type="EMBL" id="KKN44779.1"/>
    </source>
</evidence>
<keyword evidence="7" id="KW-0175">Coiled coil</keyword>
<feature type="transmembrane region" description="Helical" evidence="9">
    <location>
        <begin position="198"/>
        <end position="218"/>
    </location>
</feature>
<feature type="coiled-coil region" evidence="7">
    <location>
        <begin position="70"/>
        <end position="119"/>
    </location>
</feature>
<dbReference type="AlphaFoldDB" id="A0A0F9QQS0"/>
<evidence type="ECO:0000256" key="8">
    <source>
        <dbReference type="SAM" id="MobiDB-lite"/>
    </source>
</evidence>
<reference evidence="11" key="1">
    <citation type="journal article" date="2015" name="Nature">
        <title>Complex archaea that bridge the gap between prokaryotes and eukaryotes.</title>
        <authorList>
            <person name="Spang A."/>
            <person name="Saw J.H."/>
            <person name="Jorgensen S.L."/>
            <person name="Zaremba-Niedzwiedzka K."/>
            <person name="Martijn J."/>
            <person name="Lind A.E."/>
            <person name="van Eijk R."/>
            <person name="Schleper C."/>
            <person name="Guy L."/>
            <person name="Ettema T.J."/>
        </authorList>
    </citation>
    <scope>NUCLEOTIDE SEQUENCE</scope>
</reference>
<dbReference type="PANTHER" id="PTHR43731">
    <property type="entry name" value="RHOMBOID PROTEASE"/>
    <property type="match status" value="1"/>
</dbReference>
<dbReference type="InterPro" id="IPR035952">
    <property type="entry name" value="Rhomboid-like_sf"/>
</dbReference>
<name>A0A0F9QQS0_9ZZZZ</name>
<organism evidence="11">
    <name type="scientific">marine sediment metagenome</name>
    <dbReference type="NCBI Taxonomy" id="412755"/>
    <lineage>
        <taxon>unclassified sequences</taxon>
        <taxon>metagenomes</taxon>
        <taxon>ecological metagenomes</taxon>
    </lineage>
</organism>
<feature type="transmembrane region" description="Helical" evidence="9">
    <location>
        <begin position="225"/>
        <end position="249"/>
    </location>
</feature>
<evidence type="ECO:0000256" key="5">
    <source>
        <dbReference type="ARBA" id="ARBA00022989"/>
    </source>
</evidence>
<keyword evidence="4" id="KW-0378">Hydrolase</keyword>
<dbReference type="Pfam" id="PF01694">
    <property type="entry name" value="Rhomboid"/>
    <property type="match status" value="1"/>
</dbReference>
<dbReference type="Gene3D" id="1.20.1540.10">
    <property type="entry name" value="Rhomboid-like"/>
    <property type="match status" value="1"/>
</dbReference>
<dbReference type="InterPro" id="IPR050925">
    <property type="entry name" value="Rhomboid_protease_S54"/>
</dbReference>
<feature type="compositionally biased region" description="Basic and acidic residues" evidence="8">
    <location>
        <begin position="721"/>
        <end position="734"/>
    </location>
</feature>
<dbReference type="GO" id="GO:0016020">
    <property type="term" value="C:membrane"/>
    <property type="evidence" value="ECO:0007669"/>
    <property type="project" value="UniProtKB-SubCell"/>
</dbReference>
<dbReference type="EMBL" id="LAZR01001430">
    <property type="protein sequence ID" value="KKN44779.1"/>
    <property type="molecule type" value="Genomic_DNA"/>
</dbReference>
<dbReference type="PANTHER" id="PTHR43731:SF14">
    <property type="entry name" value="PRESENILIN-ASSOCIATED RHOMBOID-LIKE PROTEIN, MITOCHONDRIAL"/>
    <property type="match status" value="1"/>
</dbReference>
<feature type="transmembrane region" description="Helical" evidence="9">
    <location>
        <begin position="15"/>
        <end position="35"/>
    </location>
</feature>
<accession>A0A0F9QQS0</accession>
<feature type="transmembrane region" description="Helical" evidence="9">
    <location>
        <begin position="171"/>
        <end position="192"/>
    </location>
</feature>
<evidence type="ECO:0000259" key="10">
    <source>
        <dbReference type="Pfam" id="PF01694"/>
    </source>
</evidence>
<dbReference type="GO" id="GO:0004252">
    <property type="term" value="F:serine-type endopeptidase activity"/>
    <property type="evidence" value="ECO:0007669"/>
    <property type="project" value="InterPro"/>
</dbReference>
<gene>
    <name evidence="11" type="ORF">LCGC14_0689670</name>
</gene>
<keyword evidence="3 9" id="KW-0812">Transmembrane</keyword>
<dbReference type="InterPro" id="IPR022764">
    <property type="entry name" value="Peptidase_S54_rhomboid_dom"/>
</dbReference>